<comment type="caution">
    <text evidence="2">The sequence shown here is derived from an EMBL/GenBank/DDBJ whole genome shotgun (WGS) entry which is preliminary data.</text>
</comment>
<sequence>MILSKSGVLQQKKKHLTVRVMKRILRQIFLIPIYFYRLYLSPIMGIGKCRYIPTCSSYFIQAVEKHGIIKGTILGASRLLRCRNSFLGGVDEVPESFSFKQIKEQFIIFKKKN</sequence>
<dbReference type="PANTHER" id="PTHR33383">
    <property type="entry name" value="MEMBRANE PROTEIN INSERTION EFFICIENCY FACTOR-RELATED"/>
    <property type="match status" value="1"/>
</dbReference>
<evidence type="ECO:0000313" key="3">
    <source>
        <dbReference type="Proteomes" id="UP000460549"/>
    </source>
</evidence>
<accession>A0A7X2PAH4</accession>
<dbReference type="Pfam" id="PF01809">
    <property type="entry name" value="YidD"/>
    <property type="match status" value="1"/>
</dbReference>
<dbReference type="AlphaFoldDB" id="A0A7X2PAH4"/>
<reference evidence="2 3" key="1">
    <citation type="submission" date="2019-08" db="EMBL/GenBank/DDBJ databases">
        <title>In-depth cultivation of the pig gut microbiome towards novel bacterial diversity and tailored functional studies.</title>
        <authorList>
            <person name="Wylensek D."/>
            <person name="Hitch T.C.A."/>
            <person name="Clavel T."/>
        </authorList>
    </citation>
    <scope>NUCLEOTIDE SEQUENCE [LARGE SCALE GENOMIC DNA]</scope>
    <source>
        <strain evidence="2 3">NM-380-WT-3C1</strain>
    </source>
</reference>
<organism evidence="2 3">
    <name type="scientific">Bullifex porci</name>
    <dbReference type="NCBI Taxonomy" id="2606638"/>
    <lineage>
        <taxon>Bacteria</taxon>
        <taxon>Pseudomonadati</taxon>
        <taxon>Spirochaetota</taxon>
        <taxon>Spirochaetia</taxon>
        <taxon>Spirochaetales</taxon>
        <taxon>Spirochaetaceae</taxon>
        <taxon>Bullifex</taxon>
    </lineage>
</organism>
<dbReference type="InterPro" id="IPR002696">
    <property type="entry name" value="Membr_insert_effic_factor_YidD"/>
</dbReference>
<evidence type="ECO:0000256" key="1">
    <source>
        <dbReference type="HAMAP-Rule" id="MF_00386"/>
    </source>
</evidence>
<name>A0A7X2PAH4_9SPIO</name>
<evidence type="ECO:0000313" key="2">
    <source>
        <dbReference type="EMBL" id="MSU05340.1"/>
    </source>
</evidence>
<comment type="similarity">
    <text evidence="1">Belongs to the UPF0161 family.</text>
</comment>
<keyword evidence="1" id="KW-1003">Cell membrane</keyword>
<protein>
    <recommendedName>
        <fullName evidence="1">Putative membrane protein insertion efficiency factor</fullName>
    </recommendedName>
</protein>
<proteinExistence type="inferred from homology"/>
<keyword evidence="3" id="KW-1185">Reference proteome</keyword>
<dbReference type="NCBIfam" id="TIGR00278">
    <property type="entry name" value="membrane protein insertion efficiency factor YidD"/>
    <property type="match status" value="1"/>
</dbReference>
<dbReference type="Proteomes" id="UP000460549">
    <property type="component" value="Unassembled WGS sequence"/>
</dbReference>
<comment type="subcellular location">
    <subcellularLocation>
        <location evidence="1">Cell membrane</location>
        <topology evidence="1">Peripheral membrane protein</topology>
        <orientation evidence="1">Cytoplasmic side</orientation>
    </subcellularLocation>
</comment>
<dbReference type="SMART" id="SM01234">
    <property type="entry name" value="Haemolytic"/>
    <property type="match status" value="1"/>
</dbReference>
<keyword evidence="1" id="KW-0472">Membrane</keyword>
<comment type="function">
    <text evidence="1">Could be involved in insertion of integral membrane proteins into the membrane.</text>
</comment>
<gene>
    <name evidence="2" type="primary">yidD</name>
    <name evidence="2" type="ORF">FYJ80_00870</name>
</gene>
<dbReference type="EMBL" id="VUNN01000001">
    <property type="protein sequence ID" value="MSU05340.1"/>
    <property type="molecule type" value="Genomic_DNA"/>
</dbReference>
<dbReference type="PANTHER" id="PTHR33383:SF1">
    <property type="entry name" value="MEMBRANE PROTEIN INSERTION EFFICIENCY FACTOR-RELATED"/>
    <property type="match status" value="1"/>
</dbReference>
<dbReference type="HAMAP" id="MF_00386">
    <property type="entry name" value="UPF0161_YidD"/>
    <property type="match status" value="1"/>
</dbReference>
<dbReference type="GO" id="GO:0005886">
    <property type="term" value="C:plasma membrane"/>
    <property type="evidence" value="ECO:0007669"/>
    <property type="project" value="UniProtKB-SubCell"/>
</dbReference>